<dbReference type="GO" id="GO:0016740">
    <property type="term" value="F:transferase activity"/>
    <property type="evidence" value="ECO:0007669"/>
    <property type="project" value="UniProtKB-KW"/>
</dbReference>
<evidence type="ECO:0000259" key="2">
    <source>
        <dbReference type="Pfam" id="PF00551"/>
    </source>
</evidence>
<feature type="domain" description="Formyl transferase N-terminal" evidence="2">
    <location>
        <begin position="80"/>
        <end position="167"/>
    </location>
</feature>
<keyword evidence="3" id="KW-0808">Transferase</keyword>
<sequence length="238" mass="27557">MKRIVILASDTPHRRYYIKRIIAAGIPIAGVIFESTSIKPSFPVSPFFSAEEMEFERKNFFRDFDDSLDSLNVKVFETINDNACKRFIEESNVDFCVVFGTRKVEPFIINLFKDGAINVHRGIAEEYRGLDTNLWAIYHSDLENIGVTIHYLAKELDTGDIVFQERLSYPNNAKVFELRFYETVLSAELSIKALKDYLTGNLTYRPQIKKGRYYSFMPLVIKELLPTKLERILKNASK</sequence>
<dbReference type="Pfam" id="PF00551">
    <property type="entry name" value="Formyl_trans_N"/>
    <property type="match status" value="1"/>
</dbReference>
<protein>
    <submittedName>
        <fullName evidence="3">Formyl transferase domain protein</fullName>
    </submittedName>
</protein>
<dbReference type="SUPFAM" id="SSF53328">
    <property type="entry name" value="Formyltransferase"/>
    <property type="match status" value="1"/>
</dbReference>
<evidence type="ECO:0000256" key="1">
    <source>
        <dbReference type="SAM" id="Phobius"/>
    </source>
</evidence>
<keyword evidence="1" id="KW-0812">Transmembrane</keyword>
<name>M3GWS2_9LEPT</name>
<dbReference type="Gene3D" id="3.40.50.170">
    <property type="entry name" value="Formyl transferase, N-terminal domain"/>
    <property type="match status" value="1"/>
</dbReference>
<dbReference type="AlphaFoldDB" id="M3GWS2"/>
<keyword evidence="1" id="KW-1133">Transmembrane helix</keyword>
<organism evidence="3 4">
    <name type="scientific">Leptospira weilii serovar Topaz str. LT2116</name>
    <dbReference type="NCBI Taxonomy" id="1088540"/>
    <lineage>
        <taxon>Bacteria</taxon>
        <taxon>Pseudomonadati</taxon>
        <taxon>Spirochaetota</taxon>
        <taxon>Spirochaetia</taxon>
        <taxon>Leptospirales</taxon>
        <taxon>Leptospiraceae</taxon>
        <taxon>Leptospira</taxon>
    </lineage>
</organism>
<accession>M3GWS2</accession>
<evidence type="ECO:0000313" key="4">
    <source>
        <dbReference type="Proteomes" id="UP000011770"/>
    </source>
</evidence>
<proteinExistence type="predicted"/>
<evidence type="ECO:0000313" key="3">
    <source>
        <dbReference type="EMBL" id="EMF80960.1"/>
    </source>
</evidence>
<feature type="transmembrane region" description="Helical" evidence="1">
    <location>
        <begin position="21"/>
        <end position="38"/>
    </location>
</feature>
<comment type="caution">
    <text evidence="3">The sequence shown here is derived from an EMBL/GenBank/DDBJ whole genome shotgun (WGS) entry which is preliminary data.</text>
</comment>
<dbReference type="InterPro" id="IPR036477">
    <property type="entry name" value="Formyl_transf_N_sf"/>
</dbReference>
<gene>
    <name evidence="3" type="ORF">LEP1GSC188_4671</name>
</gene>
<keyword evidence="1" id="KW-0472">Membrane</keyword>
<dbReference type="EMBL" id="AHOR02000042">
    <property type="protein sequence ID" value="EMF80960.1"/>
    <property type="molecule type" value="Genomic_DNA"/>
</dbReference>
<reference evidence="3 4" key="1">
    <citation type="submission" date="2013-01" db="EMBL/GenBank/DDBJ databases">
        <authorList>
            <person name="Harkins D.M."/>
            <person name="Durkin A.S."/>
            <person name="Brinkac L.M."/>
            <person name="Haft D.H."/>
            <person name="Selengut J.D."/>
            <person name="Sanka R."/>
            <person name="DePew J."/>
            <person name="Purushe J."/>
            <person name="Tulsiani S.M."/>
            <person name="Graham G.C."/>
            <person name="Burns M.-A."/>
            <person name="Dohnt M.F."/>
            <person name="Smythe L.D."/>
            <person name="McKay D.B."/>
            <person name="Craig S.B."/>
            <person name="Vinetz J.M."/>
            <person name="Sutton G.G."/>
            <person name="Nierman W.C."/>
            <person name="Fouts D.E."/>
        </authorList>
    </citation>
    <scope>NUCLEOTIDE SEQUENCE [LARGE SCALE GENOMIC DNA]</scope>
    <source>
        <strain evidence="3 4">LT2116</strain>
    </source>
</reference>
<dbReference type="InterPro" id="IPR002376">
    <property type="entry name" value="Formyl_transf_N"/>
</dbReference>
<dbReference type="Proteomes" id="UP000011770">
    <property type="component" value="Unassembled WGS sequence"/>
</dbReference>